<comment type="caution">
    <text evidence="4">The sequence shown here is derived from an EMBL/GenBank/DDBJ whole genome shotgun (WGS) entry which is preliminary data.</text>
</comment>
<reference evidence="4" key="1">
    <citation type="submission" date="2022-11" db="EMBL/GenBank/DDBJ databases">
        <authorList>
            <person name="Morgan W.R."/>
            <person name="Tartar A."/>
        </authorList>
    </citation>
    <scope>NUCLEOTIDE SEQUENCE</scope>
    <source>
        <strain evidence="4">ARSEF 373</strain>
    </source>
</reference>
<evidence type="ECO:0000313" key="5">
    <source>
        <dbReference type="Proteomes" id="UP001146120"/>
    </source>
</evidence>
<organism evidence="4 5">
    <name type="scientific">Lagenidium giganteum</name>
    <dbReference type="NCBI Taxonomy" id="4803"/>
    <lineage>
        <taxon>Eukaryota</taxon>
        <taxon>Sar</taxon>
        <taxon>Stramenopiles</taxon>
        <taxon>Oomycota</taxon>
        <taxon>Peronosporomycetes</taxon>
        <taxon>Pythiales</taxon>
        <taxon>Pythiaceae</taxon>
    </lineage>
</organism>
<dbReference type="PANTHER" id="PTHR24198">
    <property type="entry name" value="ANKYRIN REPEAT AND PROTEIN KINASE DOMAIN-CONTAINING PROTEIN"/>
    <property type="match status" value="1"/>
</dbReference>
<feature type="compositionally biased region" description="Polar residues" evidence="3">
    <location>
        <begin position="454"/>
        <end position="483"/>
    </location>
</feature>
<evidence type="ECO:0000256" key="2">
    <source>
        <dbReference type="ARBA" id="ARBA00023043"/>
    </source>
</evidence>
<dbReference type="SMART" id="SM00248">
    <property type="entry name" value="ANK"/>
    <property type="match status" value="3"/>
</dbReference>
<dbReference type="PANTHER" id="PTHR24198:SF165">
    <property type="entry name" value="ANKYRIN REPEAT-CONTAINING PROTEIN-RELATED"/>
    <property type="match status" value="1"/>
</dbReference>
<evidence type="ECO:0000256" key="1">
    <source>
        <dbReference type="ARBA" id="ARBA00022737"/>
    </source>
</evidence>
<dbReference type="AlphaFoldDB" id="A0AAV2YU23"/>
<gene>
    <name evidence="4" type="ORF">N0F65_008829</name>
</gene>
<dbReference type="Pfam" id="PF00023">
    <property type="entry name" value="Ank"/>
    <property type="match status" value="1"/>
</dbReference>
<accession>A0AAV2YU23</accession>
<dbReference type="InterPro" id="IPR002110">
    <property type="entry name" value="Ankyrin_rpt"/>
</dbReference>
<keyword evidence="2" id="KW-0040">ANK repeat</keyword>
<name>A0AAV2YU23_9STRA</name>
<evidence type="ECO:0000256" key="3">
    <source>
        <dbReference type="SAM" id="MobiDB-lite"/>
    </source>
</evidence>
<dbReference type="SUPFAM" id="SSF48403">
    <property type="entry name" value="Ankyrin repeat"/>
    <property type="match status" value="1"/>
</dbReference>
<feature type="region of interest" description="Disordered" evidence="3">
    <location>
        <begin position="432"/>
        <end position="527"/>
    </location>
</feature>
<feature type="compositionally biased region" description="Basic and acidic residues" evidence="3">
    <location>
        <begin position="432"/>
        <end position="443"/>
    </location>
</feature>
<feature type="region of interest" description="Disordered" evidence="3">
    <location>
        <begin position="553"/>
        <end position="576"/>
    </location>
</feature>
<dbReference type="Gene3D" id="1.25.40.20">
    <property type="entry name" value="Ankyrin repeat-containing domain"/>
    <property type="match status" value="1"/>
</dbReference>
<reference evidence="4" key="2">
    <citation type="journal article" date="2023" name="Microbiol Resour">
        <title>Decontamination and Annotation of the Draft Genome Sequence of the Oomycete Lagenidium giganteum ARSEF 373.</title>
        <authorList>
            <person name="Morgan W.R."/>
            <person name="Tartar A."/>
        </authorList>
    </citation>
    <scope>NUCLEOTIDE SEQUENCE</scope>
    <source>
        <strain evidence="4">ARSEF 373</strain>
    </source>
</reference>
<protein>
    <submittedName>
        <fullName evidence="4">Uncharacterized protein</fullName>
    </submittedName>
</protein>
<feature type="region of interest" description="Disordered" evidence="3">
    <location>
        <begin position="282"/>
        <end position="350"/>
    </location>
</feature>
<evidence type="ECO:0000313" key="4">
    <source>
        <dbReference type="EMBL" id="DAZ96868.1"/>
    </source>
</evidence>
<feature type="compositionally biased region" description="Basic and acidic residues" evidence="3">
    <location>
        <begin position="562"/>
        <end position="576"/>
    </location>
</feature>
<dbReference type="Proteomes" id="UP001146120">
    <property type="component" value="Unassembled WGS sequence"/>
</dbReference>
<sequence>MKKLIKRIFQKEDLNDRLRRAVQQRKARQVALLLDQGASPTWMCSSVEKKDQNALLLACKSGDTEILNLLLDSFFQDPNLLAAWGRQMYCVVIRNGHWRAFQRLQQRQVPMQPNANGNMSSSLPVPSFVAAEFGQHQILYYLIHKDRTDWRRYEFHGHSLLSIASRNGHYECVEVLLQARQFPPELLQFPIECARLHRQAHILVLLTSCLPEFQLPRSDPEPFSPLYASGGKEHDRHRFAEHRGSLAETEVMSEYGRRSSLWLPGDESDEDENYSNQLYDDLMNYPRSSDYAPSSDYPPSSSYPPSSGYPPSSNGPPLSNYPASSSCPPSSRSQPPLSMTPEDRRGDPTMRTIDGFAIIDSAKGGHKKNVQRLETMSSNEDFENSSARSFNPSFISAGHVSPPPTSASASSDDLMFGYDEIIYPFEINSMERRQQEQKQRERVFQLVAPPVDSEPSSQSSNGDIAPPSTLSNQSEASLGTPPSSEDIGTPPDTAQEPVSDDELVTPPLSQEAPPTSSTSSSKTEVEVERITVTSSIPKSAVKGKLINIRSNSLLTFGALPSIEEHPEGRDESEKDD</sequence>
<keyword evidence="1" id="KW-0677">Repeat</keyword>
<dbReference type="EMBL" id="DAKRPA010000153">
    <property type="protein sequence ID" value="DAZ96868.1"/>
    <property type="molecule type" value="Genomic_DNA"/>
</dbReference>
<feature type="compositionally biased region" description="Low complexity" evidence="3">
    <location>
        <begin position="285"/>
        <end position="337"/>
    </location>
</feature>
<dbReference type="InterPro" id="IPR036770">
    <property type="entry name" value="Ankyrin_rpt-contain_sf"/>
</dbReference>
<proteinExistence type="predicted"/>
<keyword evidence="5" id="KW-1185">Reference proteome</keyword>